<proteinExistence type="predicted"/>
<dbReference type="OMA" id="YFPNFHG"/>
<dbReference type="Proteomes" id="UP000217790">
    <property type="component" value="Unassembled WGS sequence"/>
</dbReference>
<sequence length="303" mass="34919">MATFLHVARQWQRRDICRAFHSSRVFWNETPKSTLTEGALGEKKEIYHEPYDEEPLPYLSRPLGVRHRPTTSRLNTTERLKGYLDAEKVMAERELLYSGSYRHRRVKEASKGYFHDLNRTRRHGGKTWLAPKSLIREDQALYFPDIQGKNLKGSNKHTTDLCIGRITVLAVITTRISEFHVKGFSESTNNRYLSNPLYQFVQINLQENLLKSLLVNLFANSLRSVIPPELHSTYLVSSQNMEYERDPLSMTNSRVGYVYLVDENLKIRWAGSAGATVEEAQTLEICTGVLLKRLEQSKLESVA</sequence>
<dbReference type="STRING" id="47427.A0A2H3DTZ4"/>
<organism evidence="1 2">
    <name type="scientific">Armillaria gallica</name>
    <name type="common">Bulbous honey fungus</name>
    <name type="synonym">Armillaria bulbosa</name>
    <dbReference type="NCBI Taxonomy" id="47427"/>
    <lineage>
        <taxon>Eukaryota</taxon>
        <taxon>Fungi</taxon>
        <taxon>Dikarya</taxon>
        <taxon>Basidiomycota</taxon>
        <taxon>Agaricomycotina</taxon>
        <taxon>Agaricomycetes</taxon>
        <taxon>Agaricomycetidae</taxon>
        <taxon>Agaricales</taxon>
        <taxon>Marasmiineae</taxon>
        <taxon>Physalacriaceae</taxon>
        <taxon>Armillaria</taxon>
    </lineage>
</organism>
<accession>A0A2H3DTZ4</accession>
<dbReference type="OrthoDB" id="17089at2759"/>
<dbReference type="GO" id="GO:0005743">
    <property type="term" value="C:mitochondrial inner membrane"/>
    <property type="evidence" value="ECO:0007669"/>
    <property type="project" value="TreeGrafter"/>
</dbReference>
<reference evidence="2" key="1">
    <citation type="journal article" date="2017" name="Nat. Ecol. Evol.">
        <title>Genome expansion and lineage-specific genetic innovations in the forest pathogenic fungi Armillaria.</title>
        <authorList>
            <person name="Sipos G."/>
            <person name="Prasanna A.N."/>
            <person name="Walter M.C."/>
            <person name="O'Connor E."/>
            <person name="Balint B."/>
            <person name="Krizsan K."/>
            <person name="Kiss B."/>
            <person name="Hess J."/>
            <person name="Varga T."/>
            <person name="Slot J."/>
            <person name="Riley R."/>
            <person name="Boka B."/>
            <person name="Rigling D."/>
            <person name="Barry K."/>
            <person name="Lee J."/>
            <person name="Mihaltcheva S."/>
            <person name="LaButti K."/>
            <person name="Lipzen A."/>
            <person name="Waldron R."/>
            <person name="Moloney N.M."/>
            <person name="Sperisen C."/>
            <person name="Kredics L."/>
            <person name="Vagvoelgyi C."/>
            <person name="Patrignani A."/>
            <person name="Fitzpatrick D."/>
            <person name="Nagy I."/>
            <person name="Doyle S."/>
            <person name="Anderson J.B."/>
            <person name="Grigoriev I.V."/>
            <person name="Gueldener U."/>
            <person name="Muensterkoetter M."/>
            <person name="Nagy L.G."/>
        </authorList>
    </citation>
    <scope>NUCLEOTIDE SEQUENCE [LARGE SCALE GENOMIC DNA]</scope>
    <source>
        <strain evidence="2">Ar21-2</strain>
    </source>
</reference>
<protein>
    <recommendedName>
        <fullName evidence="3">F1F0 ATP synthase assembly protein Atp10</fullName>
    </recommendedName>
</protein>
<dbReference type="GO" id="GO:0033615">
    <property type="term" value="P:mitochondrial proton-transporting ATP synthase complex assembly"/>
    <property type="evidence" value="ECO:0007669"/>
    <property type="project" value="TreeGrafter"/>
</dbReference>
<dbReference type="Pfam" id="PF05176">
    <property type="entry name" value="ATP-synt_10"/>
    <property type="match status" value="1"/>
</dbReference>
<keyword evidence="2" id="KW-1185">Reference proteome</keyword>
<evidence type="ECO:0008006" key="3">
    <source>
        <dbReference type="Google" id="ProtNLM"/>
    </source>
</evidence>
<evidence type="ECO:0000313" key="2">
    <source>
        <dbReference type="Proteomes" id="UP000217790"/>
    </source>
</evidence>
<dbReference type="InterPro" id="IPR007849">
    <property type="entry name" value="ATP10"/>
</dbReference>
<dbReference type="InParanoid" id="A0A2H3DTZ4"/>
<evidence type="ECO:0000313" key="1">
    <source>
        <dbReference type="EMBL" id="PBK94942.1"/>
    </source>
</evidence>
<dbReference type="FunCoup" id="A0A2H3DTZ4">
    <property type="interactions" value="37"/>
</dbReference>
<dbReference type="EMBL" id="KZ293653">
    <property type="protein sequence ID" value="PBK94942.1"/>
    <property type="molecule type" value="Genomic_DNA"/>
</dbReference>
<dbReference type="PANTHER" id="PTHR28106:SF1">
    <property type="entry name" value="MITOCHONDRIAL ATPASE COMPLEX SUBUNIT ATP10"/>
    <property type="match status" value="1"/>
</dbReference>
<name>A0A2H3DTZ4_ARMGA</name>
<gene>
    <name evidence="1" type="ORF">ARMGADRAFT_927335</name>
</gene>
<dbReference type="AlphaFoldDB" id="A0A2H3DTZ4"/>
<dbReference type="PANTHER" id="PTHR28106">
    <property type="entry name" value="MITOCHONDRIAL ATPASE COMPLEX SUBUNIT ATP10"/>
    <property type="match status" value="1"/>
</dbReference>